<dbReference type="EMBL" id="QICL01000034">
    <property type="protein sequence ID" value="PXV59961.1"/>
    <property type="molecule type" value="Genomic_DNA"/>
</dbReference>
<evidence type="ECO:0000259" key="8">
    <source>
        <dbReference type="Pfam" id="PF07715"/>
    </source>
</evidence>
<evidence type="ECO:0000256" key="7">
    <source>
        <dbReference type="PROSITE-ProRule" id="PRU01360"/>
    </source>
</evidence>
<dbReference type="NCBIfam" id="TIGR04056">
    <property type="entry name" value="OMP_RagA_SusC"/>
    <property type="match status" value="1"/>
</dbReference>
<keyword evidence="4 7" id="KW-0812">Transmembrane</keyword>
<dbReference type="Gene3D" id="2.170.130.10">
    <property type="entry name" value="TonB-dependent receptor, plug domain"/>
    <property type="match status" value="1"/>
</dbReference>
<dbReference type="PROSITE" id="PS52016">
    <property type="entry name" value="TONB_DEPENDENT_REC_3"/>
    <property type="match status" value="1"/>
</dbReference>
<dbReference type="InterPro" id="IPR037066">
    <property type="entry name" value="Plug_dom_sf"/>
</dbReference>
<dbReference type="Pfam" id="PF13715">
    <property type="entry name" value="CarbopepD_reg_2"/>
    <property type="match status" value="1"/>
</dbReference>
<dbReference type="SUPFAM" id="SSF49464">
    <property type="entry name" value="Carboxypeptidase regulatory domain-like"/>
    <property type="match status" value="1"/>
</dbReference>
<dbReference type="InterPro" id="IPR036942">
    <property type="entry name" value="Beta-barrel_TonB_sf"/>
</dbReference>
<dbReference type="InterPro" id="IPR023997">
    <property type="entry name" value="TonB-dep_OMP_SusC/RagA_CS"/>
</dbReference>
<keyword evidence="10" id="KW-1185">Reference proteome</keyword>
<dbReference type="GO" id="GO:0009279">
    <property type="term" value="C:cell outer membrane"/>
    <property type="evidence" value="ECO:0007669"/>
    <property type="project" value="UniProtKB-SubCell"/>
</dbReference>
<dbReference type="Gene3D" id="2.40.170.20">
    <property type="entry name" value="TonB-dependent receptor, beta-barrel domain"/>
    <property type="match status" value="1"/>
</dbReference>
<dbReference type="InterPro" id="IPR023996">
    <property type="entry name" value="TonB-dep_OMP_SusC/RagA"/>
</dbReference>
<keyword evidence="3 7" id="KW-1134">Transmembrane beta strand</keyword>
<evidence type="ECO:0000256" key="1">
    <source>
        <dbReference type="ARBA" id="ARBA00004571"/>
    </source>
</evidence>
<accession>A0A2V3PLH1</accession>
<dbReference type="SUPFAM" id="SSF56935">
    <property type="entry name" value="Porins"/>
    <property type="match status" value="1"/>
</dbReference>
<comment type="caution">
    <text evidence="9">The sequence shown here is derived from an EMBL/GenBank/DDBJ whole genome shotgun (WGS) entry which is preliminary data.</text>
</comment>
<keyword evidence="2 7" id="KW-0813">Transport</keyword>
<dbReference type="InterPro" id="IPR012910">
    <property type="entry name" value="Plug_dom"/>
</dbReference>
<protein>
    <submittedName>
        <fullName evidence="9">TonB-linked SusC/RagA family outer membrane protein</fullName>
    </submittedName>
</protein>
<dbReference type="AlphaFoldDB" id="A0A2V3PLH1"/>
<proteinExistence type="inferred from homology"/>
<dbReference type="Proteomes" id="UP000247973">
    <property type="component" value="Unassembled WGS sequence"/>
</dbReference>
<comment type="subcellular location">
    <subcellularLocation>
        <location evidence="1 7">Cell outer membrane</location>
        <topology evidence="1 7">Multi-pass membrane protein</topology>
    </subcellularLocation>
</comment>
<dbReference type="FunFam" id="2.170.130.10:FF:000008">
    <property type="entry name" value="SusC/RagA family TonB-linked outer membrane protein"/>
    <property type="match status" value="1"/>
</dbReference>
<evidence type="ECO:0000256" key="3">
    <source>
        <dbReference type="ARBA" id="ARBA00022452"/>
    </source>
</evidence>
<evidence type="ECO:0000256" key="6">
    <source>
        <dbReference type="ARBA" id="ARBA00023237"/>
    </source>
</evidence>
<evidence type="ECO:0000256" key="4">
    <source>
        <dbReference type="ARBA" id="ARBA00022692"/>
    </source>
</evidence>
<dbReference type="NCBIfam" id="TIGR04057">
    <property type="entry name" value="SusC_RagA_signa"/>
    <property type="match status" value="1"/>
</dbReference>
<keyword evidence="5 7" id="KW-0472">Membrane</keyword>
<name>A0A2V3PLH1_9BACT</name>
<sequence>MKKNFIKRFSTTLLMLLAIPIWMMSQNISISGNVKDLKGEVLPGVSVLEEGTTNGIMTDNQGNFSINVSSNATLQFFYLGYNTQRVAVAGKQQLNIVMSEDTKLLEEVVVVSYGTQKKRDVTGSISQVNGSNLKDLPVGQIGQKLQGQVAGVQINQYTGKPGESPAFRIRGAASVNGGNSPLFVVDGMVYNSGLNNINPDDIESFSVLKDAAATSLYGSRAANGVILITTKRAKAGQLKVDLNAFYGIQSLNGLKRLDMMDAREFAQYQKETYEDRAIYESYKDGVPEVYQNPEKYGKGTDWYDLLTRTAAIQSYNLSVAGGNDKISSIVILGYHKQEGVVLNTEFERFTLRANNEFKVNDKVKLGLNIAPTFKINKNHGTDGGWNILNSAILMSPILSPYNEDGELNVGMSAPNMFNQPNWLRVIKERTNEHKSTAILSNMFAEIDIWKGIKYKFQAGIDIGNATHRTFTPSTSGGGMFVAPPQKATADYNTDNYYDWNIENMLSYNNTFGDHSIEGLLGYSAQKYQAEFGRLSGTDFPDDKITWIQGASTKNGNSYKEAWAVASFISRLNYRYKDRYLMQATFRRDGSSRFGFDNRYANFPSVSGGWIASEEDFMKPLHKTMNSLKLRASYGLTGNYNIGNYTYIAGIQTVDYVFNETLASGKALSGLGNSQLTWEETKQFNVGIDLGFFNDRLFMMYDYYSKRTDGMLYRIDIPAASGFWDIQSNVGDFKSWGHEFTLQSRNMVGDFEWSTNLNLSFNKNEVMALGTNNTPINGYNNQGSVNRLQVGQPIGVFMGYVYDGVYMTQKELDSQPKHASSEIGTVRMKDLNDDKIIDEKDRTIIGDPNPDFIFGITNDFSYKNFDLSILLTGQVGGNIMDGNQEYTENLDGCFNVLRNVKNRWRSPENPGNGSVPRTKLGTTALYRYTNSSWVYDATYLSVRNITLGYNIPLKSNAYLSKIRLYLTAQNLKTFSKYPGMNPEVSENGMNWNGLGIDKTTYPIPRTFSLGCNITF</sequence>
<organism evidence="9 10">
    <name type="scientific">Dysgonomonas alginatilytica</name>
    <dbReference type="NCBI Taxonomy" id="1605892"/>
    <lineage>
        <taxon>Bacteria</taxon>
        <taxon>Pseudomonadati</taxon>
        <taxon>Bacteroidota</taxon>
        <taxon>Bacteroidia</taxon>
        <taxon>Bacteroidales</taxon>
        <taxon>Dysgonomonadaceae</taxon>
        <taxon>Dysgonomonas</taxon>
    </lineage>
</organism>
<evidence type="ECO:0000256" key="5">
    <source>
        <dbReference type="ARBA" id="ARBA00023136"/>
    </source>
</evidence>
<dbReference type="OrthoDB" id="9768177at2"/>
<keyword evidence="6 7" id="KW-0998">Cell outer membrane</keyword>
<dbReference type="InterPro" id="IPR008969">
    <property type="entry name" value="CarboxyPept-like_regulatory"/>
</dbReference>
<reference evidence="9 10" key="1">
    <citation type="submission" date="2018-03" db="EMBL/GenBank/DDBJ databases">
        <title>Genomic Encyclopedia of Archaeal and Bacterial Type Strains, Phase II (KMG-II): from individual species to whole genera.</title>
        <authorList>
            <person name="Goeker M."/>
        </authorList>
    </citation>
    <scope>NUCLEOTIDE SEQUENCE [LARGE SCALE GENOMIC DNA]</scope>
    <source>
        <strain evidence="9 10">DSM 100214</strain>
    </source>
</reference>
<evidence type="ECO:0000313" key="10">
    <source>
        <dbReference type="Proteomes" id="UP000247973"/>
    </source>
</evidence>
<dbReference type="Pfam" id="PF07715">
    <property type="entry name" value="Plug"/>
    <property type="match status" value="1"/>
</dbReference>
<gene>
    <name evidence="9" type="ORF">CLV62_13416</name>
</gene>
<comment type="similarity">
    <text evidence="7">Belongs to the TonB-dependent receptor family.</text>
</comment>
<feature type="domain" description="TonB-dependent receptor plug" evidence="8">
    <location>
        <begin position="117"/>
        <end position="225"/>
    </location>
</feature>
<dbReference type="InterPro" id="IPR039426">
    <property type="entry name" value="TonB-dep_rcpt-like"/>
</dbReference>
<dbReference type="Gene3D" id="2.60.40.1120">
    <property type="entry name" value="Carboxypeptidase-like, regulatory domain"/>
    <property type="match status" value="1"/>
</dbReference>
<dbReference type="RefSeq" id="WP_110312271.1">
    <property type="nucleotide sequence ID" value="NZ_QICL01000034.1"/>
</dbReference>
<evidence type="ECO:0000313" key="9">
    <source>
        <dbReference type="EMBL" id="PXV59961.1"/>
    </source>
</evidence>
<evidence type="ECO:0000256" key="2">
    <source>
        <dbReference type="ARBA" id="ARBA00022448"/>
    </source>
</evidence>